<keyword evidence="5 9" id="KW-0812">Transmembrane</keyword>
<feature type="transmembrane region" description="Helical" evidence="9">
    <location>
        <begin position="29"/>
        <end position="54"/>
    </location>
</feature>
<feature type="transmembrane region" description="Helical" evidence="9">
    <location>
        <begin position="177"/>
        <end position="196"/>
    </location>
</feature>
<keyword evidence="7" id="KW-0625">Polysaccharide transport</keyword>
<keyword evidence="12" id="KW-1185">Reference proteome</keyword>
<evidence type="ECO:0000256" key="3">
    <source>
        <dbReference type="ARBA" id="ARBA00022448"/>
    </source>
</evidence>
<feature type="domain" description="ABC transmembrane type-2" evidence="10">
    <location>
        <begin position="34"/>
        <end position="257"/>
    </location>
</feature>
<dbReference type="InterPro" id="IPR013525">
    <property type="entry name" value="ABC2_TM"/>
</dbReference>
<keyword evidence="3 9" id="KW-0813">Transport</keyword>
<evidence type="ECO:0000256" key="7">
    <source>
        <dbReference type="ARBA" id="ARBA00023047"/>
    </source>
</evidence>
<feature type="transmembrane region" description="Helical" evidence="9">
    <location>
        <begin position="237"/>
        <end position="254"/>
    </location>
</feature>
<proteinExistence type="inferred from homology"/>
<evidence type="ECO:0000256" key="8">
    <source>
        <dbReference type="ARBA" id="ARBA00023136"/>
    </source>
</evidence>
<evidence type="ECO:0000256" key="9">
    <source>
        <dbReference type="RuleBase" id="RU361157"/>
    </source>
</evidence>
<dbReference type="PANTHER" id="PTHR30413">
    <property type="entry name" value="INNER MEMBRANE TRANSPORT PERMEASE"/>
    <property type="match status" value="1"/>
</dbReference>
<comment type="caution">
    <text evidence="11">The sequence shown here is derived from an EMBL/GenBank/DDBJ whole genome shotgun (WGS) entry which is preliminary data.</text>
</comment>
<protein>
    <recommendedName>
        <fullName evidence="9">Transport permease protein</fullName>
    </recommendedName>
</protein>
<dbReference type="EMBL" id="JABXWD010000201">
    <property type="protein sequence ID" value="MBV6342141.1"/>
    <property type="molecule type" value="Genomic_DNA"/>
</dbReference>
<dbReference type="Pfam" id="PF01061">
    <property type="entry name" value="ABC2_membrane"/>
    <property type="match status" value="1"/>
</dbReference>
<evidence type="ECO:0000313" key="12">
    <source>
        <dbReference type="Proteomes" id="UP001196980"/>
    </source>
</evidence>
<feature type="transmembrane region" description="Helical" evidence="9">
    <location>
        <begin position="66"/>
        <end position="88"/>
    </location>
</feature>
<evidence type="ECO:0000256" key="1">
    <source>
        <dbReference type="ARBA" id="ARBA00004651"/>
    </source>
</evidence>
<keyword evidence="7" id="KW-0762">Sugar transport</keyword>
<evidence type="ECO:0000313" key="11">
    <source>
        <dbReference type="EMBL" id="MBV6342141.1"/>
    </source>
</evidence>
<feature type="transmembrane region" description="Helical" evidence="9">
    <location>
        <begin position="109"/>
        <end position="136"/>
    </location>
</feature>
<keyword evidence="4 9" id="KW-1003">Cell membrane</keyword>
<keyword evidence="6 9" id="KW-1133">Transmembrane helix</keyword>
<evidence type="ECO:0000256" key="5">
    <source>
        <dbReference type="ARBA" id="ARBA00022692"/>
    </source>
</evidence>
<sequence>MHLIGFTRKLYMYRAIIASMAIQDIQRRYAGTVAGFIWSIINPLVTILVYWFVFSVGLRVQPIGDVPFILFFAAALLPWMTFSETILINVNVIAANTHLIKKMVFPSEILPFVTLLANLITHFVMLAIFMGIMLAYGIPLSFINLQCLYYMFAMCAFSIGLSWLFAAINVFHKDTSVVLGVIMNIWFWLTPIVYGIDVLPEKFHVILKLNPIFYIAQGYRESFVYGVPLWNHMYQGAYFWAVTLTMLVIGGYVFKKLKPEFAEML</sequence>
<gene>
    <name evidence="11" type="ORF">HWQ67_11140</name>
</gene>
<comment type="subcellular location">
    <subcellularLocation>
        <location evidence="1 9">Cell membrane</location>
        <topology evidence="1 9">Multi-pass membrane protein</topology>
    </subcellularLocation>
</comment>
<dbReference type="InterPro" id="IPR047817">
    <property type="entry name" value="ABC2_TM_bact-type"/>
</dbReference>
<evidence type="ECO:0000259" key="10">
    <source>
        <dbReference type="PROSITE" id="PS51012"/>
    </source>
</evidence>
<dbReference type="RefSeq" id="WP_218252763.1">
    <property type="nucleotide sequence ID" value="NZ_JABXWD010000201.1"/>
</dbReference>
<dbReference type="PROSITE" id="PS51012">
    <property type="entry name" value="ABC_TM2"/>
    <property type="match status" value="1"/>
</dbReference>
<evidence type="ECO:0000256" key="4">
    <source>
        <dbReference type="ARBA" id="ARBA00022475"/>
    </source>
</evidence>
<reference evidence="11 12" key="1">
    <citation type="journal article" date="2020" name="J Geophys Res Biogeosci">
        <title>Magnetotaxis as an Adaptation to Enable Bacterial Shuttling of Microbial Sulfur and Sulfur Cycling Across Aquatic Oxic#Anoxic Interfaces.</title>
        <authorList>
            <person name="Li J."/>
            <person name="Liu P."/>
            <person name="Wang J."/>
            <person name="Roberts A.P."/>
            <person name="Pan Y."/>
        </authorList>
    </citation>
    <scope>NUCLEOTIDE SEQUENCE [LARGE SCALE GENOMIC DNA]</scope>
    <source>
        <strain evidence="11 12">MYR-1_YQ</strain>
    </source>
</reference>
<organism evidence="11 12">
    <name type="scientific">Candidatus Magnetobacterium casense</name>
    <dbReference type="NCBI Taxonomy" id="1455061"/>
    <lineage>
        <taxon>Bacteria</taxon>
        <taxon>Pseudomonadati</taxon>
        <taxon>Nitrospirota</taxon>
        <taxon>Thermodesulfovibrionia</taxon>
        <taxon>Thermodesulfovibrionales</taxon>
        <taxon>Candidatus Magnetobacteriaceae</taxon>
        <taxon>Candidatus Magnetobacterium</taxon>
    </lineage>
</organism>
<feature type="transmembrane region" description="Helical" evidence="9">
    <location>
        <begin position="148"/>
        <end position="170"/>
    </location>
</feature>
<name>A0ABS6S003_9BACT</name>
<comment type="similarity">
    <text evidence="2 9">Belongs to the ABC-2 integral membrane protein family.</text>
</comment>
<accession>A0ABS6S003</accession>
<dbReference type="Proteomes" id="UP001196980">
    <property type="component" value="Unassembled WGS sequence"/>
</dbReference>
<evidence type="ECO:0000256" key="6">
    <source>
        <dbReference type="ARBA" id="ARBA00022989"/>
    </source>
</evidence>
<evidence type="ECO:0000256" key="2">
    <source>
        <dbReference type="ARBA" id="ARBA00007783"/>
    </source>
</evidence>
<keyword evidence="8 9" id="KW-0472">Membrane</keyword>
<dbReference type="PANTHER" id="PTHR30413:SF10">
    <property type="entry name" value="CAPSULE POLYSACCHARIDE EXPORT INNER-MEMBRANE PROTEIN CTRC"/>
    <property type="match status" value="1"/>
</dbReference>